<evidence type="ECO:0000256" key="6">
    <source>
        <dbReference type="PIRSR" id="PIRSR601382-2"/>
    </source>
</evidence>
<dbReference type="GO" id="GO:0005975">
    <property type="term" value="P:carbohydrate metabolic process"/>
    <property type="evidence" value="ECO:0007669"/>
    <property type="project" value="InterPro"/>
</dbReference>
<dbReference type="PANTHER" id="PTHR11742:SF6">
    <property type="entry name" value="MANNOSYL-OLIGOSACCHARIDE ALPHA-1,2-MANNOSIDASE IA-RELATED"/>
    <property type="match status" value="1"/>
</dbReference>
<evidence type="ECO:0000313" key="11">
    <source>
        <dbReference type="Proteomes" id="UP000215902"/>
    </source>
</evidence>
<comment type="pathway">
    <text evidence="2">Protein modification; protein glycosylation.</text>
</comment>
<dbReference type="EC" id="3.2.1.-" evidence="8"/>
<keyword evidence="4 8" id="KW-0378">Hydrolase</keyword>
<keyword evidence="6" id="KW-0479">Metal-binding</keyword>
<dbReference type="InterPro" id="IPR012341">
    <property type="entry name" value="6hp_glycosidase-like_sf"/>
</dbReference>
<name>A0A267GJD2_9PLAT</name>
<proteinExistence type="inferred from homology"/>
<keyword evidence="6" id="KW-0106">Calcium</keyword>
<comment type="caution">
    <text evidence="10">The sequence shown here is derived from an EMBL/GenBank/DDBJ whole genome shotgun (WGS) entry which is preliminary data.</text>
</comment>
<keyword evidence="9" id="KW-0812">Transmembrane</keyword>
<dbReference type="GO" id="GO:0016020">
    <property type="term" value="C:membrane"/>
    <property type="evidence" value="ECO:0007669"/>
    <property type="project" value="InterPro"/>
</dbReference>
<dbReference type="InterPro" id="IPR001382">
    <property type="entry name" value="Glyco_hydro_47"/>
</dbReference>
<feature type="non-terminal residue" evidence="10">
    <location>
        <position position="1"/>
    </location>
</feature>
<evidence type="ECO:0000256" key="4">
    <source>
        <dbReference type="ARBA" id="ARBA00022801"/>
    </source>
</evidence>
<keyword evidence="11" id="KW-1185">Reference proteome</keyword>
<evidence type="ECO:0000256" key="1">
    <source>
        <dbReference type="ARBA" id="ARBA00001913"/>
    </source>
</evidence>
<dbReference type="InterPro" id="IPR036026">
    <property type="entry name" value="Seven-hairpin_glycosidases"/>
</dbReference>
<keyword evidence="9" id="KW-0472">Membrane</keyword>
<dbReference type="Pfam" id="PF01532">
    <property type="entry name" value="Glyco_hydro_47"/>
    <property type="match status" value="2"/>
</dbReference>
<dbReference type="AlphaFoldDB" id="A0A267GJD2"/>
<feature type="disulfide bond" evidence="7">
    <location>
        <begin position="367"/>
        <end position="397"/>
    </location>
</feature>
<dbReference type="SUPFAM" id="SSF48225">
    <property type="entry name" value="Seven-hairpin glycosidases"/>
    <property type="match status" value="1"/>
</dbReference>
<dbReference type="PRINTS" id="PR00747">
    <property type="entry name" value="GLYHDRLASE47"/>
</dbReference>
<evidence type="ECO:0000256" key="9">
    <source>
        <dbReference type="SAM" id="Phobius"/>
    </source>
</evidence>
<dbReference type="STRING" id="282301.A0A267GJD2"/>
<organism evidence="10 11">
    <name type="scientific">Macrostomum lignano</name>
    <dbReference type="NCBI Taxonomy" id="282301"/>
    <lineage>
        <taxon>Eukaryota</taxon>
        <taxon>Metazoa</taxon>
        <taxon>Spiralia</taxon>
        <taxon>Lophotrochozoa</taxon>
        <taxon>Platyhelminthes</taxon>
        <taxon>Rhabditophora</taxon>
        <taxon>Macrostomorpha</taxon>
        <taxon>Macrostomida</taxon>
        <taxon>Macrostomidae</taxon>
        <taxon>Macrostomum</taxon>
    </lineage>
</organism>
<keyword evidence="5 7" id="KW-1015">Disulfide bond</keyword>
<accession>A0A267GJD2</accession>
<feature type="binding site" evidence="6">
    <location>
        <position position="533"/>
    </location>
    <ligand>
        <name>Ca(2+)</name>
        <dbReference type="ChEBI" id="CHEBI:29108"/>
    </ligand>
</feature>
<feature type="transmembrane region" description="Helical" evidence="9">
    <location>
        <begin position="37"/>
        <end position="57"/>
    </location>
</feature>
<dbReference type="EMBL" id="NIVC01000335">
    <property type="protein sequence ID" value="PAA85342.1"/>
    <property type="molecule type" value="Genomic_DNA"/>
</dbReference>
<evidence type="ECO:0000256" key="8">
    <source>
        <dbReference type="RuleBase" id="RU361193"/>
    </source>
</evidence>
<comment type="cofactor">
    <cofactor evidence="1 6">
        <name>Ca(2+)</name>
        <dbReference type="ChEBI" id="CHEBI:29108"/>
    </cofactor>
</comment>
<gene>
    <name evidence="10" type="ORF">BOX15_Mlig007829g2</name>
</gene>
<keyword evidence="9" id="KW-1133">Transmembrane helix</keyword>
<protein>
    <recommendedName>
        <fullName evidence="8">alpha-1,2-Mannosidase</fullName>
        <ecNumber evidence="8">3.2.1.-</ecNumber>
    </recommendedName>
</protein>
<comment type="similarity">
    <text evidence="3 8">Belongs to the glycosyl hydrolase 47 family.</text>
</comment>
<dbReference type="OrthoDB" id="8118055at2759"/>
<sequence>PTQTLGGEIRTRRIMPIIAYCYRLITGRYPRYVEYSLRMLALLAGVCLIFLLSRMLLLRVDESNSATLNAEKLALKEASLARGTVQHAWRQYRRHSWGANELAPGAVAPSKEADRLVGRKSGLTIVESLATLHLMGLDEELLQAQEWIDNRFDFTNTTEPVSTAATSSRLLGGLLSAFSLTEHLPFLYKALQVAEGLLVAFDTPSGLPASAAVPFQGPVAAGRFISLDEMSQLYLEFAYLHRLTGLQKYGNAADAILAPLRRHMDARIASRGEAILANDSASIGFSWSPPGVWDVRTGAPTIGAASNLSGVLTLAEVTIKAHLLLDGDRNALSLFQELLSGRLRLDAWLNCQSGVEEDECGFNLTVCRLVETLLLSMGQSRDPFVQRDLAYQLGDLCLSAVQLGKFNLWPDQLVLRRSAARHSFQLMEAAANVRYSARPEPVLAGLLLWSRRRRMRHLRLLSLTLRSIARLMRGSNGYEGLRRVAAAGSPKSSLLHSDNRQPSYLLGQTLKYIYMAFKPNRLNLVSGEWVFNTAGQLLPVCSGRQFGELRQLVLNNWIEVRRQLEVLALVRLNRRRKGFGIDLDELRGAGSVRSRDLPGTLLIAVAPALLTLFARQFSM</sequence>
<dbReference type="GO" id="GO:0005509">
    <property type="term" value="F:calcium ion binding"/>
    <property type="evidence" value="ECO:0007669"/>
    <property type="project" value="InterPro"/>
</dbReference>
<evidence type="ECO:0000256" key="7">
    <source>
        <dbReference type="PIRSR" id="PIRSR601382-3"/>
    </source>
</evidence>
<evidence type="ECO:0000256" key="2">
    <source>
        <dbReference type="ARBA" id="ARBA00004922"/>
    </source>
</evidence>
<keyword evidence="8" id="KW-0326">Glycosidase</keyword>
<dbReference type="GO" id="GO:0004571">
    <property type="term" value="F:mannosyl-oligosaccharide 1,2-alpha-mannosidase activity"/>
    <property type="evidence" value="ECO:0007669"/>
    <property type="project" value="InterPro"/>
</dbReference>
<dbReference type="Gene3D" id="1.50.10.10">
    <property type="match status" value="1"/>
</dbReference>
<reference evidence="10 11" key="1">
    <citation type="submission" date="2017-06" db="EMBL/GenBank/DDBJ databases">
        <title>A platform for efficient transgenesis in Macrostomum lignano, a flatworm model organism for stem cell research.</title>
        <authorList>
            <person name="Berezikov E."/>
        </authorList>
    </citation>
    <scope>NUCLEOTIDE SEQUENCE [LARGE SCALE GENOMIC DNA]</scope>
    <source>
        <strain evidence="10">DV1</strain>
        <tissue evidence="10">Whole organism</tissue>
    </source>
</reference>
<dbReference type="PANTHER" id="PTHR11742">
    <property type="entry name" value="MANNOSYL-OLIGOSACCHARIDE ALPHA-1,2-MANNOSIDASE-RELATED"/>
    <property type="match status" value="1"/>
</dbReference>
<evidence type="ECO:0000256" key="5">
    <source>
        <dbReference type="ARBA" id="ARBA00023157"/>
    </source>
</evidence>
<dbReference type="GO" id="GO:0005783">
    <property type="term" value="C:endoplasmic reticulum"/>
    <property type="evidence" value="ECO:0007669"/>
    <property type="project" value="TreeGrafter"/>
</dbReference>
<dbReference type="Proteomes" id="UP000215902">
    <property type="component" value="Unassembled WGS sequence"/>
</dbReference>
<evidence type="ECO:0000313" key="10">
    <source>
        <dbReference type="EMBL" id="PAA85342.1"/>
    </source>
</evidence>
<dbReference type="InterPro" id="IPR050749">
    <property type="entry name" value="Glycosyl_Hydrolase_47"/>
</dbReference>
<evidence type="ECO:0000256" key="3">
    <source>
        <dbReference type="ARBA" id="ARBA00007658"/>
    </source>
</evidence>